<dbReference type="EMBL" id="JARGYC010000083">
    <property type="protein sequence ID" value="MDF0603263.1"/>
    <property type="molecule type" value="Genomic_DNA"/>
</dbReference>
<comment type="caution">
    <text evidence="7">The sequence shown here is derived from an EMBL/GenBank/DDBJ whole genome shotgun (WGS) entry which is preliminary data.</text>
</comment>
<feature type="transmembrane region" description="Helical" evidence="6">
    <location>
        <begin position="41"/>
        <end position="62"/>
    </location>
</feature>
<keyword evidence="4 6" id="KW-1133">Transmembrane helix</keyword>
<feature type="transmembrane region" description="Helical" evidence="6">
    <location>
        <begin position="149"/>
        <end position="171"/>
    </location>
</feature>
<evidence type="ECO:0000256" key="5">
    <source>
        <dbReference type="ARBA" id="ARBA00023136"/>
    </source>
</evidence>
<evidence type="ECO:0000313" key="7">
    <source>
        <dbReference type="EMBL" id="MDF0603263.1"/>
    </source>
</evidence>
<gene>
    <name evidence="7" type="ORF">P1J78_21215</name>
</gene>
<keyword evidence="2" id="KW-1003">Cell membrane</keyword>
<dbReference type="InterPro" id="IPR022791">
    <property type="entry name" value="L-PG_synthase/AglD"/>
</dbReference>
<dbReference type="Proteomes" id="UP001220964">
    <property type="component" value="Unassembled WGS sequence"/>
</dbReference>
<evidence type="ECO:0000256" key="6">
    <source>
        <dbReference type="SAM" id="Phobius"/>
    </source>
</evidence>
<feature type="transmembrane region" description="Helical" evidence="6">
    <location>
        <begin position="272"/>
        <end position="294"/>
    </location>
</feature>
<keyword evidence="3 6" id="KW-0812">Transmembrane</keyword>
<protein>
    <submittedName>
        <fullName evidence="7">Lysylphosphatidylglycerol synthase domain-containing protein</fullName>
    </submittedName>
</protein>
<proteinExistence type="predicted"/>
<evidence type="ECO:0000256" key="4">
    <source>
        <dbReference type="ARBA" id="ARBA00022989"/>
    </source>
</evidence>
<evidence type="ECO:0000256" key="2">
    <source>
        <dbReference type="ARBA" id="ARBA00022475"/>
    </source>
</evidence>
<dbReference type="GO" id="GO:0005886">
    <property type="term" value="C:plasma membrane"/>
    <property type="evidence" value="ECO:0007669"/>
    <property type="project" value="UniProtKB-SubCell"/>
</dbReference>
<feature type="transmembrane region" description="Helical" evidence="6">
    <location>
        <begin position="220"/>
        <end position="240"/>
    </location>
</feature>
<comment type="subcellular location">
    <subcellularLocation>
        <location evidence="1">Cell membrane</location>
        <topology evidence="1">Multi-pass membrane protein</topology>
    </subcellularLocation>
</comment>
<evidence type="ECO:0000256" key="3">
    <source>
        <dbReference type="ARBA" id="ARBA00022692"/>
    </source>
</evidence>
<reference evidence="7" key="1">
    <citation type="submission" date="2023-03" db="EMBL/GenBank/DDBJ databases">
        <title>Multiphase analysis and comparison of six strains from genera Psychromarinibacter, Lutimaribacter, and Maritimibacter, including a novel species: Psychromarinibacter sediminicola sp. nov.</title>
        <authorList>
            <person name="Wang Y.-H."/>
            <person name="Ye M.-Q."/>
            <person name="Du Z.-J."/>
        </authorList>
    </citation>
    <scope>NUCLEOTIDE SEQUENCE</scope>
    <source>
        <strain evidence="7">C21-152</strain>
    </source>
</reference>
<sequence>MKFGLASLLRAGVSVLCLWVAWRLMPPSASLLGNGLAAPHWLAVAVCAFAGILGLLSLRLWLLARSATAVPVGGGADWARITWAGLAGAQVGVGLIGCDAVRVAGARALGWRTAGAVRLILVDRIYGLLGLMLLGGGTITVAVSEIRVWMAAVLAATLFAGGLFAVHRARVSSAGREPKSRRLLVDGTKPGRAALFVLLAAAGHLLSVVLYFSAAWAFGLAPPVQTTLLAVPIGLLAAALPVSVGGWGVREVAIAQAYVFLGTPYADAVPASLLFGACFAAMSSTGLLFVPGIVSGAAVRKKSGEGTPSG</sequence>
<name>A0AAE3TAW2_9RHOB</name>
<accession>A0AAE3TAW2</accession>
<organism evidence="7 8">
    <name type="scientific">Psychromarinibacter sediminicola</name>
    <dbReference type="NCBI Taxonomy" id="3033385"/>
    <lineage>
        <taxon>Bacteria</taxon>
        <taxon>Pseudomonadati</taxon>
        <taxon>Pseudomonadota</taxon>
        <taxon>Alphaproteobacteria</taxon>
        <taxon>Rhodobacterales</taxon>
        <taxon>Paracoccaceae</taxon>
        <taxon>Psychromarinibacter</taxon>
    </lineage>
</organism>
<feature type="transmembrane region" description="Helical" evidence="6">
    <location>
        <begin position="192"/>
        <end position="214"/>
    </location>
</feature>
<keyword evidence="8" id="KW-1185">Reference proteome</keyword>
<dbReference type="RefSeq" id="WP_275569386.1">
    <property type="nucleotide sequence ID" value="NZ_JARGYC010000083.1"/>
</dbReference>
<dbReference type="PANTHER" id="PTHR40277">
    <property type="entry name" value="BLL5419 PROTEIN"/>
    <property type="match status" value="1"/>
</dbReference>
<keyword evidence="5 6" id="KW-0472">Membrane</keyword>
<feature type="transmembrane region" description="Helical" evidence="6">
    <location>
        <begin position="125"/>
        <end position="143"/>
    </location>
</feature>
<evidence type="ECO:0000256" key="1">
    <source>
        <dbReference type="ARBA" id="ARBA00004651"/>
    </source>
</evidence>
<evidence type="ECO:0000313" key="8">
    <source>
        <dbReference type="Proteomes" id="UP001220964"/>
    </source>
</evidence>
<dbReference type="PANTHER" id="PTHR40277:SF1">
    <property type="entry name" value="BLL5419 PROTEIN"/>
    <property type="match status" value="1"/>
</dbReference>
<dbReference type="AlphaFoldDB" id="A0AAE3TAW2"/>
<dbReference type="Pfam" id="PF03706">
    <property type="entry name" value="LPG_synthase_TM"/>
    <property type="match status" value="1"/>
</dbReference>